<sequence length="476" mass="54044">MNEIIELVEALGEYTHDPLKFVYFAFPWGEPGPLEKMNGPEEWQKDILKDIRDGVKIKDNVVREAVASGHGIGKSTLVAWLILWAISTHENTRGVVTANTETQLRTKTWPELIKWYNLFIGRPLFTATATAIFANEPGKEKNWRIDAIPWSDNNTEAFAGLHNQGNRILMLFDEASAISNQIWEVAEGAMTDKDTEIIWCAFGNPTRNTGRFYDCFHKFRSLWNKKQVDSRSVSFSNKGLIQQWINTFGEDSDYVRVRVKGQFPNASSLQLISTELAEKARGRNLRPEQFNFAPVIIGVDPAWMGDDATAIWLRQGLMAKRLKKIQKNNNDIAVANLIARYQDEYKADAVNIDMGYGTGIYSAGETMGRHWNLIPFSGESPDMACKNMRAYMWDQMRKWLVNGGAYPDDQQMQDDLTGVEIKPTEDGKLQLQSKEYMKQKGIPSPNDADALALTFAVPVIRAPNKKRVNTKYQLFT</sequence>
<accession>A0A930FRJ7</accession>
<gene>
    <name evidence="1" type="ORF">HXL70_07275</name>
</gene>
<proteinExistence type="predicted"/>
<dbReference type="Proteomes" id="UP000757890">
    <property type="component" value="Unassembled WGS sequence"/>
</dbReference>
<comment type="caution">
    <text evidence="1">The sequence shown here is derived from an EMBL/GenBank/DDBJ whole genome shotgun (WGS) entry which is preliminary data.</text>
</comment>
<dbReference type="AlphaFoldDB" id="A0A930FRJ7"/>
<dbReference type="EMBL" id="JABZMK010000057">
    <property type="protein sequence ID" value="MBF1129827.1"/>
    <property type="molecule type" value="Genomic_DNA"/>
</dbReference>
<protein>
    <submittedName>
        <fullName evidence="1">Terminase</fullName>
    </submittedName>
</protein>
<name>A0A930FRJ7_9FIRM</name>
<reference evidence="1" key="1">
    <citation type="submission" date="2020-04" db="EMBL/GenBank/DDBJ databases">
        <title>Deep metagenomics examines the oral microbiome during advanced dental caries in children, revealing novel taxa and co-occurrences with host molecules.</title>
        <authorList>
            <person name="Baker J.L."/>
            <person name="Morton J.T."/>
            <person name="Dinis M."/>
            <person name="Alvarez R."/>
            <person name="Tran N.C."/>
            <person name="Knight R."/>
            <person name="Edlund A."/>
        </authorList>
    </citation>
    <scope>NUCLEOTIDE SEQUENCE</scope>
    <source>
        <strain evidence="1">JCVI_32_bin.14</strain>
    </source>
</reference>
<organism evidence="1 2">
    <name type="scientific">Dialister invisus</name>
    <dbReference type="NCBI Taxonomy" id="218538"/>
    <lineage>
        <taxon>Bacteria</taxon>
        <taxon>Bacillati</taxon>
        <taxon>Bacillota</taxon>
        <taxon>Negativicutes</taxon>
        <taxon>Veillonellales</taxon>
        <taxon>Veillonellaceae</taxon>
        <taxon>Dialister</taxon>
    </lineage>
</organism>
<dbReference type="Gene3D" id="3.40.50.300">
    <property type="entry name" value="P-loop containing nucleotide triphosphate hydrolases"/>
    <property type="match status" value="1"/>
</dbReference>
<evidence type="ECO:0000313" key="1">
    <source>
        <dbReference type="EMBL" id="MBF1129827.1"/>
    </source>
</evidence>
<evidence type="ECO:0000313" key="2">
    <source>
        <dbReference type="Proteomes" id="UP000757890"/>
    </source>
</evidence>
<dbReference type="InterPro" id="IPR027417">
    <property type="entry name" value="P-loop_NTPase"/>
</dbReference>
<dbReference type="Gene3D" id="3.30.420.240">
    <property type="match status" value="1"/>
</dbReference>